<evidence type="ECO:0000313" key="3">
    <source>
        <dbReference type="EMBL" id="TVM19893.1"/>
    </source>
</evidence>
<feature type="domain" description="Glycosyl transferase family 1" evidence="1">
    <location>
        <begin position="213"/>
        <end position="364"/>
    </location>
</feature>
<evidence type="ECO:0000259" key="1">
    <source>
        <dbReference type="Pfam" id="PF00534"/>
    </source>
</evidence>
<comment type="caution">
    <text evidence="3">The sequence shown here is derived from an EMBL/GenBank/DDBJ whole genome shotgun (WGS) entry which is preliminary data.</text>
</comment>
<name>A0A7M3MJB0_9BACT</name>
<dbReference type="InterPro" id="IPR050194">
    <property type="entry name" value="Glycosyltransferase_grp1"/>
</dbReference>
<evidence type="ECO:0008006" key="5">
    <source>
        <dbReference type="Google" id="ProtNLM"/>
    </source>
</evidence>
<sequence length="412" mass="46180">MTRNTSGSSSSLVVCDIVQSYSPISGGVKRYLQHKATYMAAHDGLRHVLVIPGDENDFYIDRNTAVYVIDSPSLVLSRSYRLLVNRSRILEIVASEQPDVIEVDNAYIPAWISLEAQETFSVPLVGFYHSDYPRALGMELGRVVRSETVDSMLTKAIEFYLAGLYNRMRCTVTATRQFERYLKNMGVSCVERIPLCTDVDVFRPVDSRQKVLSELHLPEDTYLILFVGRLAEMKNLPETFAMLDALGEDAHGVHLLVVGDGEERDMVLEETNKRHNTTWLRYVHDPQRLAELYAAADLLVNAGIHETFGLVSLEAQACGARVLGVRGGGMDETLEGEEPLILAESETPEDLADAVRRIRALREGPEAAARRRERIVRNYSINATFDALIDLYRRLVQESQSAGTTRNTHSIS</sequence>
<dbReference type="Pfam" id="PF13439">
    <property type="entry name" value="Glyco_transf_4"/>
    <property type="match status" value="1"/>
</dbReference>
<dbReference type="OrthoDB" id="9790710at2"/>
<protein>
    <recommendedName>
        <fullName evidence="5">Glycosyltransferase family 1 protein</fullName>
    </recommendedName>
</protein>
<reference evidence="3 4" key="1">
    <citation type="submission" date="2018-06" db="EMBL/GenBank/DDBJ databases">
        <title>Complete genome of Desulfovibrio indonesiensis P37SLT.</title>
        <authorList>
            <person name="Crispim J.S."/>
            <person name="Vidigal P.M.P."/>
            <person name="Silva L.C.F."/>
            <person name="Laguardia C.N."/>
            <person name="Araujo L.C."/>
            <person name="Dias R.S."/>
            <person name="Sousa M.P."/>
            <person name="Paula S.O."/>
            <person name="Silva C."/>
        </authorList>
    </citation>
    <scope>NUCLEOTIDE SEQUENCE [LARGE SCALE GENOMIC DNA]</scope>
    <source>
        <strain evidence="3 4">P37SLT</strain>
    </source>
</reference>
<feature type="domain" description="Glycosyltransferase subfamily 4-like N-terminal" evidence="2">
    <location>
        <begin position="26"/>
        <end position="200"/>
    </location>
</feature>
<dbReference type="Gene3D" id="3.40.50.2000">
    <property type="entry name" value="Glycogen Phosphorylase B"/>
    <property type="match status" value="2"/>
</dbReference>
<organism evidence="3 4">
    <name type="scientific">Oceanidesulfovibrio indonesiensis</name>
    <dbReference type="NCBI Taxonomy" id="54767"/>
    <lineage>
        <taxon>Bacteria</taxon>
        <taxon>Pseudomonadati</taxon>
        <taxon>Thermodesulfobacteriota</taxon>
        <taxon>Desulfovibrionia</taxon>
        <taxon>Desulfovibrionales</taxon>
        <taxon>Desulfovibrionaceae</taxon>
        <taxon>Oceanidesulfovibrio</taxon>
    </lineage>
</organism>
<dbReference type="Pfam" id="PF00534">
    <property type="entry name" value="Glycos_transf_1"/>
    <property type="match status" value="1"/>
</dbReference>
<dbReference type="Proteomes" id="UP000448292">
    <property type="component" value="Unassembled WGS sequence"/>
</dbReference>
<dbReference type="AlphaFoldDB" id="A0A7M3MJB0"/>
<keyword evidence="4" id="KW-1185">Reference proteome</keyword>
<dbReference type="InterPro" id="IPR028098">
    <property type="entry name" value="Glyco_trans_4-like_N"/>
</dbReference>
<dbReference type="PANTHER" id="PTHR45947">
    <property type="entry name" value="SULFOQUINOVOSYL TRANSFERASE SQD2"/>
    <property type="match status" value="1"/>
</dbReference>
<accession>A0A7M3MJB0</accession>
<evidence type="ECO:0000313" key="4">
    <source>
        <dbReference type="Proteomes" id="UP000448292"/>
    </source>
</evidence>
<dbReference type="GO" id="GO:0016757">
    <property type="term" value="F:glycosyltransferase activity"/>
    <property type="evidence" value="ECO:0007669"/>
    <property type="project" value="InterPro"/>
</dbReference>
<proteinExistence type="predicted"/>
<dbReference type="SUPFAM" id="SSF53756">
    <property type="entry name" value="UDP-Glycosyltransferase/glycogen phosphorylase"/>
    <property type="match status" value="1"/>
</dbReference>
<evidence type="ECO:0000259" key="2">
    <source>
        <dbReference type="Pfam" id="PF13439"/>
    </source>
</evidence>
<dbReference type="InterPro" id="IPR001296">
    <property type="entry name" value="Glyco_trans_1"/>
</dbReference>
<dbReference type="RefSeq" id="WP_144301354.1">
    <property type="nucleotide sequence ID" value="NZ_QMIE01000001.1"/>
</dbReference>
<dbReference type="PANTHER" id="PTHR45947:SF3">
    <property type="entry name" value="SULFOQUINOVOSYL TRANSFERASE SQD2"/>
    <property type="match status" value="1"/>
</dbReference>
<dbReference type="EMBL" id="QMIE01000001">
    <property type="protein sequence ID" value="TVM19893.1"/>
    <property type="molecule type" value="Genomic_DNA"/>
</dbReference>
<gene>
    <name evidence="3" type="ORF">DPQ33_01295</name>
</gene>